<organism evidence="1 2">
    <name type="scientific">Thalassotalea fonticola</name>
    <dbReference type="NCBI Taxonomy" id="3065649"/>
    <lineage>
        <taxon>Bacteria</taxon>
        <taxon>Pseudomonadati</taxon>
        <taxon>Pseudomonadota</taxon>
        <taxon>Gammaproteobacteria</taxon>
        <taxon>Alteromonadales</taxon>
        <taxon>Colwelliaceae</taxon>
        <taxon>Thalassotalea</taxon>
    </lineage>
</organism>
<dbReference type="SUPFAM" id="SSF53756">
    <property type="entry name" value="UDP-Glycosyltransferase/glycogen phosphorylase"/>
    <property type="match status" value="1"/>
</dbReference>
<evidence type="ECO:0000313" key="1">
    <source>
        <dbReference type="EMBL" id="WOH39380.1"/>
    </source>
</evidence>
<accession>A0ABZ0GUN6</accession>
<protein>
    <submittedName>
        <fullName evidence="1">CDP-glycerol glycerophosphotransferase family protein</fullName>
    </submittedName>
</protein>
<keyword evidence="2" id="KW-1185">Reference proteome</keyword>
<gene>
    <name evidence="1" type="ORF">RI844_09175</name>
</gene>
<reference evidence="1 2" key="1">
    <citation type="submission" date="2023-09" db="EMBL/GenBank/DDBJ databases">
        <authorList>
            <person name="Qi X."/>
        </authorList>
    </citation>
    <scope>NUCLEOTIDE SEQUENCE [LARGE SCALE GENOMIC DNA]</scope>
    <source>
        <strain evidence="1 2">S1-1</strain>
    </source>
</reference>
<dbReference type="RefSeq" id="WP_348398147.1">
    <property type="nucleotide sequence ID" value="NZ_CP136600.1"/>
</dbReference>
<dbReference type="InterPro" id="IPR043148">
    <property type="entry name" value="TagF_C"/>
</dbReference>
<dbReference type="Proteomes" id="UP001301442">
    <property type="component" value="Chromosome"/>
</dbReference>
<dbReference type="Pfam" id="PF04464">
    <property type="entry name" value="Glyphos_transf"/>
    <property type="match status" value="1"/>
</dbReference>
<dbReference type="Gene3D" id="3.40.50.12580">
    <property type="match status" value="1"/>
</dbReference>
<proteinExistence type="predicted"/>
<dbReference type="EMBL" id="CP136600">
    <property type="protein sequence ID" value="WOH39380.1"/>
    <property type="molecule type" value="Genomic_DNA"/>
</dbReference>
<evidence type="ECO:0000313" key="2">
    <source>
        <dbReference type="Proteomes" id="UP001301442"/>
    </source>
</evidence>
<name>A0ABZ0GUN6_9GAMM</name>
<sequence>MKVIFDVLHLYYLPQYLPVHQELKKQGIITSFVFYHGIHDDVINSIISENELPHIWVDSEQQACNYYLNEKAQWIFFANAFRLLEQVHTVSKSAQLGHGIGPKASYYTKSDTPMTVRFVEGEYRCNRLLEMYPNDTFIDVGFCKLDPIINKIEQGFDLQTLGLDPSKPTLTYAPTFYPSSIECFPKNWPNNFSNFNILIKPHYFSIAKDKYHKQKQLLEHWATFNNVYLAKTSDYSLVPFLANSDVLISDASSALFEFAALNKPVVWCDFLKLRWSYSGIFSYRFKKRMDQDYGEYGDIAVHAKSYSQLRDLVNEQYQQPKMLEQTRLALSNKLAGILDGKASQRIVEYLKSNQ</sequence>
<dbReference type="InterPro" id="IPR007554">
    <property type="entry name" value="Glycerophosphate_synth"/>
</dbReference>